<reference evidence="4" key="1">
    <citation type="journal article" date="2019" name="Int. J. Syst. Evol. Microbiol.">
        <title>The Global Catalogue of Microorganisms (GCM) 10K type strain sequencing project: providing services to taxonomists for standard genome sequencing and annotation.</title>
        <authorList>
            <consortium name="The Broad Institute Genomics Platform"/>
            <consortium name="The Broad Institute Genome Sequencing Center for Infectious Disease"/>
            <person name="Wu L."/>
            <person name="Ma J."/>
        </authorList>
    </citation>
    <scope>NUCLEOTIDE SEQUENCE [LARGE SCALE GENOMIC DNA]</scope>
    <source>
        <strain evidence="4">KACC 13778</strain>
    </source>
</reference>
<keyword evidence="4" id="KW-1185">Reference proteome</keyword>
<feature type="signal peptide" evidence="2">
    <location>
        <begin position="1"/>
        <end position="20"/>
    </location>
</feature>
<feature type="chain" id="PRO_5046832079" description="Collagen-like protein" evidence="2">
    <location>
        <begin position="21"/>
        <end position="311"/>
    </location>
</feature>
<dbReference type="EMBL" id="JBHSMD010000011">
    <property type="protein sequence ID" value="MFC5495655.1"/>
    <property type="molecule type" value="Genomic_DNA"/>
</dbReference>
<dbReference type="RefSeq" id="WP_345182089.1">
    <property type="nucleotide sequence ID" value="NZ_BAABFQ010000010.1"/>
</dbReference>
<evidence type="ECO:0000313" key="4">
    <source>
        <dbReference type="Proteomes" id="UP001595956"/>
    </source>
</evidence>
<name>A0ABW0N6S5_9ACTN</name>
<dbReference type="Proteomes" id="UP001595956">
    <property type="component" value="Unassembled WGS sequence"/>
</dbReference>
<gene>
    <name evidence="3" type="ORF">ACFPKY_21280</name>
</gene>
<feature type="compositionally biased region" description="Pro residues" evidence="1">
    <location>
        <begin position="79"/>
        <end position="89"/>
    </location>
</feature>
<evidence type="ECO:0000256" key="1">
    <source>
        <dbReference type="SAM" id="MobiDB-lite"/>
    </source>
</evidence>
<keyword evidence="2" id="KW-0732">Signal</keyword>
<proteinExistence type="predicted"/>
<sequence>MAVGAIALTLVVVATSGAVAGALITSKDIKDNTIKSRDIRNGTIRTADIQSGAVTWEDSLSQATKDLIEGLAQSGAAGPPGPAGAPGPAGPSGANGTGALTGWKVYDAPTGSTAPLSITNPLYAVCAESYENPEDVAEFCGDETLVLDLPRTQPASGNLSLAAGSYLVTLRTLSPTLGVWVPQLSTDSGLASLTGSMGVCLSLFVPCETTFPVVVPSGGAELNLYTGDILGALGGLCGCELETADPMASLSVVSVATGPGVTAPSAPNFQQVVDALVGEITALITGIVPDGPLPKRSFPKALRTLERQYLN</sequence>
<accession>A0ABW0N6S5</accession>
<comment type="caution">
    <text evidence="3">The sequence shown here is derived from an EMBL/GenBank/DDBJ whole genome shotgun (WGS) entry which is preliminary data.</text>
</comment>
<protein>
    <recommendedName>
        <fullName evidence="5">Collagen-like protein</fullName>
    </recommendedName>
</protein>
<organism evidence="3 4">
    <name type="scientific">Nocardioides caricicola</name>
    <dbReference type="NCBI Taxonomy" id="634770"/>
    <lineage>
        <taxon>Bacteria</taxon>
        <taxon>Bacillati</taxon>
        <taxon>Actinomycetota</taxon>
        <taxon>Actinomycetes</taxon>
        <taxon>Propionibacteriales</taxon>
        <taxon>Nocardioidaceae</taxon>
        <taxon>Nocardioides</taxon>
    </lineage>
</organism>
<evidence type="ECO:0000256" key="2">
    <source>
        <dbReference type="SAM" id="SignalP"/>
    </source>
</evidence>
<evidence type="ECO:0008006" key="5">
    <source>
        <dbReference type="Google" id="ProtNLM"/>
    </source>
</evidence>
<feature type="region of interest" description="Disordered" evidence="1">
    <location>
        <begin position="72"/>
        <end position="96"/>
    </location>
</feature>
<evidence type="ECO:0000313" key="3">
    <source>
        <dbReference type="EMBL" id="MFC5495655.1"/>
    </source>
</evidence>